<feature type="region of interest" description="Disordered" evidence="2">
    <location>
        <begin position="69"/>
        <end position="101"/>
    </location>
</feature>
<dbReference type="Proteomes" id="UP000184267">
    <property type="component" value="Unassembled WGS sequence"/>
</dbReference>
<proteinExistence type="predicted"/>
<dbReference type="EMBL" id="MNAD01000561">
    <property type="protein sequence ID" value="OJT11858.1"/>
    <property type="molecule type" value="Genomic_DNA"/>
</dbReference>
<dbReference type="AlphaFoldDB" id="A0A1M2VWA3"/>
<name>A0A1M2VWA3_TRAPU</name>
<organism evidence="3 4">
    <name type="scientific">Trametes pubescens</name>
    <name type="common">White-rot fungus</name>
    <dbReference type="NCBI Taxonomy" id="154538"/>
    <lineage>
        <taxon>Eukaryota</taxon>
        <taxon>Fungi</taxon>
        <taxon>Dikarya</taxon>
        <taxon>Basidiomycota</taxon>
        <taxon>Agaricomycotina</taxon>
        <taxon>Agaricomycetes</taxon>
        <taxon>Polyporales</taxon>
        <taxon>Polyporaceae</taxon>
        <taxon>Trametes</taxon>
    </lineage>
</organism>
<accession>A0A1M2VWA3</accession>
<reference evidence="3 4" key="1">
    <citation type="submission" date="2016-10" db="EMBL/GenBank/DDBJ databases">
        <title>Genome sequence of the basidiomycete white-rot fungus Trametes pubescens.</title>
        <authorList>
            <person name="Makela M.R."/>
            <person name="Granchi Z."/>
            <person name="Peng M."/>
            <person name="De Vries R.P."/>
            <person name="Grigoriev I."/>
            <person name="Riley R."/>
            <person name="Hilden K."/>
        </authorList>
    </citation>
    <scope>NUCLEOTIDE SEQUENCE [LARGE SCALE GENOMIC DNA]</scope>
    <source>
        <strain evidence="3 4">FBCC735</strain>
    </source>
</reference>
<sequence length="101" mass="11337">MDLPDLYDAPAALQPQVRHYKARSKKQAATIVDLEEKNVDLEAKVAYLQEALAQERRWRLSVPLVHESQISGKPRASSLHSDVKPFPPPRHEESALKVSAS</sequence>
<protein>
    <submittedName>
        <fullName evidence="3">Uncharacterized protein</fullName>
    </submittedName>
</protein>
<feature type="coiled-coil region" evidence="1">
    <location>
        <begin position="24"/>
        <end position="51"/>
    </location>
</feature>
<keyword evidence="1" id="KW-0175">Coiled coil</keyword>
<comment type="caution">
    <text evidence="3">The sequence shown here is derived from an EMBL/GenBank/DDBJ whole genome shotgun (WGS) entry which is preliminary data.</text>
</comment>
<evidence type="ECO:0000313" key="4">
    <source>
        <dbReference type="Proteomes" id="UP000184267"/>
    </source>
</evidence>
<evidence type="ECO:0000256" key="2">
    <source>
        <dbReference type="SAM" id="MobiDB-lite"/>
    </source>
</evidence>
<evidence type="ECO:0000256" key="1">
    <source>
        <dbReference type="SAM" id="Coils"/>
    </source>
</evidence>
<keyword evidence="4" id="KW-1185">Reference proteome</keyword>
<gene>
    <name evidence="3" type="ORF">TRAPUB_11577</name>
</gene>
<dbReference type="OrthoDB" id="2755864at2759"/>
<evidence type="ECO:0000313" key="3">
    <source>
        <dbReference type="EMBL" id="OJT11858.1"/>
    </source>
</evidence>